<feature type="transmembrane region" description="Helical" evidence="2">
    <location>
        <begin position="51"/>
        <end position="72"/>
    </location>
</feature>
<dbReference type="RefSeq" id="WP_111626277.1">
    <property type="nucleotide sequence ID" value="NZ_QLMC01000001.1"/>
</dbReference>
<feature type="domain" description="Polysaccharide biosynthesis protein CapD-like" evidence="3">
    <location>
        <begin position="298"/>
        <end position="588"/>
    </location>
</feature>
<evidence type="ECO:0000313" key="5">
    <source>
        <dbReference type="EMBL" id="RAK02049.1"/>
    </source>
</evidence>
<comment type="similarity">
    <text evidence="1">Belongs to the polysaccharide synthase family.</text>
</comment>
<dbReference type="Proteomes" id="UP000248790">
    <property type="component" value="Unassembled WGS sequence"/>
</dbReference>
<keyword evidence="2" id="KW-1133">Transmembrane helix</keyword>
<feature type="transmembrane region" description="Helical" evidence="2">
    <location>
        <begin position="112"/>
        <end position="135"/>
    </location>
</feature>
<evidence type="ECO:0000313" key="6">
    <source>
        <dbReference type="Proteomes" id="UP000248790"/>
    </source>
</evidence>
<dbReference type="InterPro" id="IPR003869">
    <property type="entry name" value="Polysac_CapD-like"/>
</dbReference>
<dbReference type="EMBL" id="QLMC01000001">
    <property type="protein sequence ID" value="RAK02049.1"/>
    <property type="molecule type" value="Genomic_DNA"/>
</dbReference>
<proteinExistence type="inferred from homology"/>
<evidence type="ECO:0000256" key="2">
    <source>
        <dbReference type="SAM" id="Phobius"/>
    </source>
</evidence>
<dbReference type="InterPro" id="IPR029063">
    <property type="entry name" value="SAM-dependent_MTases_sf"/>
</dbReference>
<dbReference type="CDD" id="cd05237">
    <property type="entry name" value="UDP_invert_4-6DH_SDR_e"/>
    <property type="match status" value="1"/>
</dbReference>
<gene>
    <name evidence="5" type="ORF">LX87_00163</name>
</gene>
<feature type="domain" description="PglD N-terminal" evidence="4">
    <location>
        <begin position="157"/>
        <end position="235"/>
    </location>
</feature>
<evidence type="ECO:0000259" key="3">
    <source>
        <dbReference type="Pfam" id="PF02719"/>
    </source>
</evidence>
<dbReference type="InterPro" id="IPR051203">
    <property type="entry name" value="Polysaccharide_Synthase-Rel"/>
</dbReference>
<dbReference type="Pfam" id="PF02719">
    <property type="entry name" value="Polysacc_synt_2"/>
    <property type="match status" value="1"/>
</dbReference>
<dbReference type="AlphaFoldDB" id="A0A327X5V8"/>
<evidence type="ECO:0000259" key="4">
    <source>
        <dbReference type="Pfam" id="PF17836"/>
    </source>
</evidence>
<feature type="transmembrane region" description="Helical" evidence="2">
    <location>
        <begin position="84"/>
        <end position="106"/>
    </location>
</feature>
<keyword evidence="2" id="KW-0472">Membrane</keyword>
<organism evidence="5 6">
    <name type="scientific">Larkinella arboricola</name>
    <dbReference type="NCBI Taxonomy" id="643671"/>
    <lineage>
        <taxon>Bacteria</taxon>
        <taxon>Pseudomonadati</taxon>
        <taxon>Bacteroidota</taxon>
        <taxon>Cytophagia</taxon>
        <taxon>Cytophagales</taxon>
        <taxon>Spirosomataceae</taxon>
        <taxon>Larkinella</taxon>
    </lineage>
</organism>
<dbReference type="PANTHER" id="PTHR43318:SF1">
    <property type="entry name" value="POLYSACCHARIDE BIOSYNTHESIS PROTEIN EPSC-RELATED"/>
    <property type="match status" value="1"/>
</dbReference>
<reference evidence="5 6" key="1">
    <citation type="submission" date="2018-06" db="EMBL/GenBank/DDBJ databases">
        <title>Genomic Encyclopedia of Archaeal and Bacterial Type Strains, Phase II (KMG-II): from individual species to whole genera.</title>
        <authorList>
            <person name="Goeker M."/>
        </authorList>
    </citation>
    <scope>NUCLEOTIDE SEQUENCE [LARGE SCALE GENOMIC DNA]</scope>
    <source>
        <strain evidence="5 6">DSM 21851</strain>
    </source>
</reference>
<evidence type="ECO:0000256" key="1">
    <source>
        <dbReference type="ARBA" id="ARBA00007430"/>
    </source>
</evidence>
<accession>A0A327X5V8</accession>
<protein>
    <submittedName>
        <fullName evidence="5">FlaA1/EpsC-like NDP-sugar epimerase</fullName>
    </submittedName>
</protein>
<feature type="transmembrane region" description="Helical" evidence="2">
    <location>
        <begin position="17"/>
        <end position="39"/>
    </location>
</feature>
<dbReference type="OrthoDB" id="9803111at2"/>
<keyword evidence="2" id="KW-0812">Transmembrane</keyword>
<dbReference type="SUPFAM" id="SSF53335">
    <property type="entry name" value="S-adenosyl-L-methionine-dependent methyltransferases"/>
    <property type="match status" value="1"/>
</dbReference>
<sequence>MIEQLLKTSATRFVSSYLVLCLDVIICIISFVMASLLRFNFEVSGIQQGDFIYYLSVIVSARVFFFVLFRSYQGIIRHTSLEDVSLLVYAVTLSGAVTALGSFLTWQLSGQVYYYVPVSILLIDYFCCLVMLSALRLMAKTVYWALRADHTGSRQPVLIYGAGEIGLLTRKVLAQDANRRYSVIAFIDDNPYKIQKVIQGVKVISRQEAYERYIRDQTVLPQVVLAMGSVDVRQKNEITEFFLQYHVSVKTVPTIGQWIDGELKPSQIRAIRIEDLLERDPIEVTNPAVSEQLRDQVVLVTGAAGSIGSELVRQVLSHLPRTIVLLDQAESALFDLEFNLRREYKSVLGYTRLIIKIGDVADQTRMQHIFQEIRPDFVFHAAAYKHVPLMEQHPYEAVRVNVLGTQIVADLSVRYGIRKFVMISTDKAVNPTNVMGATKRLAEMYVQSLNHPDEKLQQTRFIATRFGNVLGSNGSVVTVFRQQIQAGGPVTVTHPDIIRYFMTIPEACQLVLEAGTMGKGGEVFVFDMGEPVRIADLARKMIHLSGYIPGKDINLIYTGLRPGEKLYEELLSTNEQTLPTHHPKIMIARVITPERDEISATLRELRYLSTQSDANKLVRVIKQMIPEYISNNSIYTLLDTQESGPVEV</sequence>
<comment type="caution">
    <text evidence="5">The sequence shown here is derived from an EMBL/GenBank/DDBJ whole genome shotgun (WGS) entry which is preliminary data.</text>
</comment>
<name>A0A327X5V8_LARAB</name>
<dbReference type="Pfam" id="PF17836">
    <property type="entry name" value="PglD_N"/>
    <property type="match status" value="1"/>
</dbReference>
<dbReference type="Gene3D" id="3.40.50.720">
    <property type="entry name" value="NAD(P)-binding Rossmann-like Domain"/>
    <property type="match status" value="2"/>
</dbReference>
<dbReference type="PANTHER" id="PTHR43318">
    <property type="entry name" value="UDP-N-ACETYLGLUCOSAMINE 4,6-DEHYDRATASE"/>
    <property type="match status" value="1"/>
</dbReference>
<dbReference type="InterPro" id="IPR041561">
    <property type="entry name" value="PglD_N"/>
</dbReference>
<dbReference type="InterPro" id="IPR036291">
    <property type="entry name" value="NAD(P)-bd_dom_sf"/>
</dbReference>
<keyword evidence="6" id="KW-1185">Reference proteome</keyword>
<dbReference type="SUPFAM" id="SSF51735">
    <property type="entry name" value="NAD(P)-binding Rossmann-fold domains"/>
    <property type="match status" value="1"/>
</dbReference>